<accession>A0AA40E1J9</accession>
<dbReference type="AlphaFoldDB" id="A0AA40E1J9"/>
<dbReference type="Proteomes" id="UP001172102">
    <property type="component" value="Unassembled WGS sequence"/>
</dbReference>
<gene>
    <name evidence="1" type="ORF">B0H67DRAFT_572823</name>
</gene>
<reference evidence="1" key="1">
    <citation type="submission" date="2023-06" db="EMBL/GenBank/DDBJ databases">
        <title>Genome-scale phylogeny and comparative genomics of the fungal order Sordariales.</title>
        <authorList>
            <consortium name="Lawrence Berkeley National Laboratory"/>
            <person name="Hensen N."/>
            <person name="Bonometti L."/>
            <person name="Westerberg I."/>
            <person name="Brannstrom I.O."/>
            <person name="Guillou S."/>
            <person name="Cros-Aarteil S."/>
            <person name="Calhoun S."/>
            <person name="Haridas S."/>
            <person name="Kuo A."/>
            <person name="Mondo S."/>
            <person name="Pangilinan J."/>
            <person name="Riley R."/>
            <person name="Labutti K."/>
            <person name="Andreopoulos B."/>
            <person name="Lipzen A."/>
            <person name="Chen C."/>
            <person name="Yanf M."/>
            <person name="Daum C."/>
            <person name="Ng V."/>
            <person name="Clum A."/>
            <person name="Steindorff A."/>
            <person name="Ohm R."/>
            <person name="Martin F."/>
            <person name="Silar P."/>
            <person name="Natvig D."/>
            <person name="Lalanne C."/>
            <person name="Gautier V."/>
            <person name="Ament-Velasquez S.L."/>
            <person name="Kruys A."/>
            <person name="Hutchinson M.I."/>
            <person name="Powell A.J."/>
            <person name="Barry K."/>
            <person name="Miller A.N."/>
            <person name="Grigoriev I.V."/>
            <person name="Debuchy R."/>
            <person name="Gladieux P."/>
            <person name="Thoren M.H."/>
            <person name="Johannesson H."/>
        </authorList>
    </citation>
    <scope>NUCLEOTIDE SEQUENCE</scope>
    <source>
        <strain evidence="1">SMH4607-1</strain>
    </source>
</reference>
<evidence type="ECO:0000313" key="1">
    <source>
        <dbReference type="EMBL" id="KAK0719283.1"/>
    </source>
</evidence>
<organism evidence="1 2">
    <name type="scientific">Lasiosphaeris hirsuta</name>
    <dbReference type="NCBI Taxonomy" id="260670"/>
    <lineage>
        <taxon>Eukaryota</taxon>
        <taxon>Fungi</taxon>
        <taxon>Dikarya</taxon>
        <taxon>Ascomycota</taxon>
        <taxon>Pezizomycotina</taxon>
        <taxon>Sordariomycetes</taxon>
        <taxon>Sordariomycetidae</taxon>
        <taxon>Sordariales</taxon>
        <taxon>Lasiosphaeriaceae</taxon>
        <taxon>Lasiosphaeris</taxon>
    </lineage>
</organism>
<evidence type="ECO:0000313" key="2">
    <source>
        <dbReference type="Proteomes" id="UP001172102"/>
    </source>
</evidence>
<sequence>MVSRAPATLPRATSVQSRAVRMTLTMARATRAPHSSRTPRRITTPVHIYRARAY</sequence>
<protein>
    <submittedName>
        <fullName evidence="1">Uncharacterized protein</fullName>
    </submittedName>
</protein>
<dbReference type="EMBL" id="JAUKUA010000003">
    <property type="protein sequence ID" value="KAK0719283.1"/>
    <property type="molecule type" value="Genomic_DNA"/>
</dbReference>
<comment type="caution">
    <text evidence="1">The sequence shown here is derived from an EMBL/GenBank/DDBJ whole genome shotgun (WGS) entry which is preliminary data.</text>
</comment>
<name>A0AA40E1J9_9PEZI</name>
<keyword evidence="2" id="KW-1185">Reference proteome</keyword>
<proteinExistence type="predicted"/>